<name>A0A3B0CH09_9FLAO</name>
<dbReference type="InterPro" id="IPR001789">
    <property type="entry name" value="Sig_transdc_resp-reg_receiver"/>
</dbReference>
<comment type="caution">
    <text evidence="4">The sequence shown here is derived from an EMBL/GenBank/DDBJ whole genome shotgun (WGS) entry which is preliminary data.</text>
</comment>
<keyword evidence="4" id="KW-0238">DNA-binding</keyword>
<dbReference type="Pfam" id="PF04397">
    <property type="entry name" value="LytTR"/>
    <property type="match status" value="1"/>
</dbReference>
<protein>
    <submittedName>
        <fullName evidence="4">DNA-binding response regulator</fullName>
    </submittedName>
</protein>
<feature type="modified residue" description="4-aspartylphosphate" evidence="1">
    <location>
        <position position="55"/>
    </location>
</feature>
<feature type="domain" description="HTH LytTR-type" evidence="3">
    <location>
        <begin position="143"/>
        <end position="246"/>
    </location>
</feature>
<organism evidence="4 5">
    <name type="scientific">Ulvibacterium marinum</name>
    <dbReference type="NCBI Taxonomy" id="2419782"/>
    <lineage>
        <taxon>Bacteria</taxon>
        <taxon>Pseudomonadati</taxon>
        <taxon>Bacteroidota</taxon>
        <taxon>Flavobacteriia</taxon>
        <taxon>Flavobacteriales</taxon>
        <taxon>Flavobacteriaceae</taxon>
        <taxon>Ulvibacterium</taxon>
    </lineage>
</organism>
<dbReference type="PROSITE" id="PS50110">
    <property type="entry name" value="RESPONSE_REGULATORY"/>
    <property type="match status" value="1"/>
</dbReference>
<feature type="domain" description="Response regulatory" evidence="2">
    <location>
        <begin position="3"/>
        <end position="116"/>
    </location>
</feature>
<dbReference type="RefSeq" id="WP_120710733.1">
    <property type="nucleotide sequence ID" value="NZ_RBCJ01000001.1"/>
</dbReference>
<evidence type="ECO:0000313" key="5">
    <source>
        <dbReference type="Proteomes" id="UP000276603"/>
    </source>
</evidence>
<evidence type="ECO:0000259" key="3">
    <source>
        <dbReference type="PROSITE" id="PS50930"/>
    </source>
</evidence>
<dbReference type="InterPro" id="IPR007492">
    <property type="entry name" value="LytTR_DNA-bd_dom"/>
</dbReference>
<dbReference type="GO" id="GO:0000156">
    <property type="term" value="F:phosphorelay response regulator activity"/>
    <property type="evidence" value="ECO:0007669"/>
    <property type="project" value="InterPro"/>
</dbReference>
<dbReference type="OrthoDB" id="2168082at2"/>
<dbReference type="Proteomes" id="UP000276603">
    <property type="component" value="Unassembled WGS sequence"/>
</dbReference>
<evidence type="ECO:0000256" key="1">
    <source>
        <dbReference type="PROSITE-ProRule" id="PRU00169"/>
    </source>
</evidence>
<keyword evidence="5" id="KW-1185">Reference proteome</keyword>
<evidence type="ECO:0000259" key="2">
    <source>
        <dbReference type="PROSITE" id="PS50110"/>
    </source>
</evidence>
<dbReference type="GO" id="GO:0003677">
    <property type="term" value="F:DNA binding"/>
    <property type="evidence" value="ECO:0007669"/>
    <property type="project" value="UniProtKB-KW"/>
</dbReference>
<dbReference type="Gene3D" id="2.40.50.1020">
    <property type="entry name" value="LytTr DNA-binding domain"/>
    <property type="match status" value="1"/>
</dbReference>
<dbReference type="Pfam" id="PF00072">
    <property type="entry name" value="Response_reg"/>
    <property type="match status" value="1"/>
</dbReference>
<proteinExistence type="predicted"/>
<dbReference type="Gene3D" id="3.40.50.2300">
    <property type="match status" value="1"/>
</dbReference>
<dbReference type="EMBL" id="RBCJ01000001">
    <property type="protein sequence ID" value="RKN83527.1"/>
    <property type="molecule type" value="Genomic_DNA"/>
</dbReference>
<dbReference type="PANTHER" id="PTHR37299:SF1">
    <property type="entry name" value="STAGE 0 SPORULATION PROTEIN A HOMOLOG"/>
    <property type="match status" value="1"/>
</dbReference>
<dbReference type="SUPFAM" id="SSF52172">
    <property type="entry name" value="CheY-like"/>
    <property type="match status" value="1"/>
</dbReference>
<sequence>MIKAILIDDEAKARQGLRLVLEKYCPEVAILALCESPEIGLEKIKTLKPDLVFLDVQMPKMSGFDVLERIPEINFEVIFVTAYDRYAIKAIKFSALDYLLKPIDVDELVAAVNKTSSKKQDKSHQYKSLFNNVKSDSEKLKRLAIPSDNEIIMQPIADIIYCEADSSYTTLYLSQGKKITVAKTLKEFENILPETDFCRIHHSTLVNMAHVVKYIKGEGGYVIISNKQHLNVSRRKKEHFLQLLYQG</sequence>
<dbReference type="SMART" id="SM00448">
    <property type="entry name" value="REC"/>
    <property type="match status" value="1"/>
</dbReference>
<dbReference type="InterPro" id="IPR046947">
    <property type="entry name" value="LytR-like"/>
</dbReference>
<dbReference type="PANTHER" id="PTHR37299">
    <property type="entry name" value="TRANSCRIPTIONAL REGULATOR-RELATED"/>
    <property type="match status" value="1"/>
</dbReference>
<accession>A0A3B0CH09</accession>
<dbReference type="SMART" id="SM00850">
    <property type="entry name" value="LytTR"/>
    <property type="match status" value="1"/>
</dbReference>
<evidence type="ECO:0000313" key="4">
    <source>
        <dbReference type="EMBL" id="RKN83527.1"/>
    </source>
</evidence>
<gene>
    <name evidence="4" type="ORF">D7Z94_06835</name>
</gene>
<reference evidence="4 5" key="1">
    <citation type="submission" date="2018-10" db="EMBL/GenBank/DDBJ databases">
        <title>Ulvibacterium marinum gen. nov., sp. nov., a novel marine bacterium of the family Flavobacteriaceae, isolated from a culture of the green alga Ulva prolifera.</title>
        <authorList>
            <person name="Zhang Z."/>
        </authorList>
    </citation>
    <scope>NUCLEOTIDE SEQUENCE [LARGE SCALE GENOMIC DNA]</scope>
    <source>
        <strain evidence="4 5">CCMM003</strain>
    </source>
</reference>
<dbReference type="AlphaFoldDB" id="A0A3B0CH09"/>
<keyword evidence="1" id="KW-0597">Phosphoprotein</keyword>
<dbReference type="PROSITE" id="PS50930">
    <property type="entry name" value="HTH_LYTTR"/>
    <property type="match status" value="1"/>
</dbReference>
<dbReference type="InterPro" id="IPR011006">
    <property type="entry name" value="CheY-like_superfamily"/>
</dbReference>